<name>V4P7N9_EUTSA</name>
<dbReference type="PANTHER" id="PTHR22765">
    <property type="entry name" value="RING FINGER AND PROTEASE ASSOCIATED DOMAIN-CONTAINING"/>
    <property type="match status" value="1"/>
</dbReference>
<keyword evidence="1" id="KW-0479">Metal-binding</keyword>
<dbReference type="GO" id="GO:0008270">
    <property type="term" value="F:zinc ion binding"/>
    <property type="evidence" value="ECO:0007669"/>
    <property type="project" value="UniProtKB-KW"/>
</dbReference>
<dbReference type="EMBL" id="KI517384">
    <property type="protein sequence ID" value="ESQ55606.1"/>
    <property type="molecule type" value="Genomic_DNA"/>
</dbReference>
<keyword evidence="1" id="KW-0863">Zinc-finger</keyword>
<accession>V4P7N9</accession>
<dbReference type="Gramene" id="ESQ55606">
    <property type="protein sequence ID" value="ESQ55606"/>
    <property type="gene ID" value="EUTSA_v10027120mg"/>
</dbReference>
<dbReference type="PANTHER" id="PTHR22765:SF448">
    <property type="entry name" value="GB|AAD18119.1-RELATED"/>
    <property type="match status" value="1"/>
</dbReference>
<dbReference type="Proteomes" id="UP000030689">
    <property type="component" value="Unassembled WGS sequence"/>
</dbReference>
<organism evidence="3 4">
    <name type="scientific">Eutrema salsugineum</name>
    <name type="common">Saltwater cress</name>
    <name type="synonym">Sisymbrium salsugineum</name>
    <dbReference type="NCBI Taxonomy" id="72664"/>
    <lineage>
        <taxon>Eukaryota</taxon>
        <taxon>Viridiplantae</taxon>
        <taxon>Streptophyta</taxon>
        <taxon>Embryophyta</taxon>
        <taxon>Tracheophyta</taxon>
        <taxon>Spermatophyta</taxon>
        <taxon>Magnoliopsida</taxon>
        <taxon>eudicotyledons</taxon>
        <taxon>Gunneridae</taxon>
        <taxon>Pentapetalae</taxon>
        <taxon>rosids</taxon>
        <taxon>malvids</taxon>
        <taxon>Brassicales</taxon>
        <taxon>Brassicaceae</taxon>
        <taxon>Eutremeae</taxon>
        <taxon>Eutrema</taxon>
    </lineage>
</organism>
<evidence type="ECO:0000313" key="3">
    <source>
        <dbReference type="EMBL" id="ESQ55606.1"/>
    </source>
</evidence>
<dbReference type="InterPro" id="IPR051826">
    <property type="entry name" value="E3_ubiquitin-ligase_domain"/>
</dbReference>
<dbReference type="PROSITE" id="PS50089">
    <property type="entry name" value="ZF_RING_2"/>
    <property type="match status" value="1"/>
</dbReference>
<sequence length="226" mass="26096">MADVCSTRWHVNYEFEKYSVDSTSSGSFSIEIRETERTSIRSRSGHETLIRQRKLEPIEIVSETPSLLLGEEETCSQYVASVLSKTRIASWVQERIAPKISRIAIKIGQEEEEGSFLVKADVKVVKETSFSFNNFIKFDDDYDSEGRLIRPIEQNCIICLEEIVLNGQKSIMSLWCSHSFHRDCILSWLRLKHSCPTCRDDILKRLEMNGATFTLEDYRNFISSFS</sequence>
<dbReference type="InterPro" id="IPR013083">
    <property type="entry name" value="Znf_RING/FYVE/PHD"/>
</dbReference>
<dbReference type="SMART" id="SM00184">
    <property type="entry name" value="RING"/>
    <property type="match status" value="1"/>
</dbReference>
<evidence type="ECO:0000259" key="2">
    <source>
        <dbReference type="PROSITE" id="PS50089"/>
    </source>
</evidence>
<dbReference type="Gene3D" id="3.30.40.10">
    <property type="entry name" value="Zinc/RING finger domain, C3HC4 (zinc finger)"/>
    <property type="match status" value="1"/>
</dbReference>
<feature type="domain" description="RING-type" evidence="2">
    <location>
        <begin position="156"/>
        <end position="199"/>
    </location>
</feature>
<dbReference type="GO" id="GO:0006511">
    <property type="term" value="P:ubiquitin-dependent protein catabolic process"/>
    <property type="evidence" value="ECO:0007669"/>
    <property type="project" value="TreeGrafter"/>
</dbReference>
<dbReference type="GO" id="GO:0061630">
    <property type="term" value="F:ubiquitin protein ligase activity"/>
    <property type="evidence" value="ECO:0007669"/>
    <property type="project" value="TreeGrafter"/>
</dbReference>
<evidence type="ECO:0000313" key="4">
    <source>
        <dbReference type="Proteomes" id="UP000030689"/>
    </source>
</evidence>
<dbReference type="SUPFAM" id="SSF57850">
    <property type="entry name" value="RING/U-box"/>
    <property type="match status" value="1"/>
</dbReference>
<dbReference type="KEGG" id="eus:EUTSA_v10027120mg"/>
<keyword evidence="1" id="KW-0862">Zinc</keyword>
<keyword evidence="4" id="KW-1185">Reference proteome</keyword>
<dbReference type="AlphaFoldDB" id="V4P7N9"/>
<dbReference type="OrthoDB" id="4348522at2759"/>
<dbReference type="eggNOG" id="KOG0800">
    <property type="taxonomic scope" value="Eukaryota"/>
</dbReference>
<dbReference type="InterPro" id="IPR001841">
    <property type="entry name" value="Znf_RING"/>
</dbReference>
<protein>
    <recommendedName>
        <fullName evidence="2">RING-type domain-containing protein</fullName>
    </recommendedName>
</protein>
<proteinExistence type="predicted"/>
<dbReference type="OMA" id="VPKICED"/>
<gene>
    <name evidence="3" type="ORF">EUTSA_v10027120mg</name>
</gene>
<dbReference type="Pfam" id="PF13639">
    <property type="entry name" value="zf-RING_2"/>
    <property type="match status" value="1"/>
</dbReference>
<evidence type="ECO:0000256" key="1">
    <source>
        <dbReference type="PROSITE-ProRule" id="PRU00175"/>
    </source>
</evidence>
<reference evidence="3 4" key="1">
    <citation type="journal article" date="2013" name="Front. Plant Sci.">
        <title>The Reference Genome of the Halophytic Plant Eutrema salsugineum.</title>
        <authorList>
            <person name="Yang R."/>
            <person name="Jarvis D.E."/>
            <person name="Chen H."/>
            <person name="Beilstein M.A."/>
            <person name="Grimwood J."/>
            <person name="Jenkins J."/>
            <person name="Shu S."/>
            <person name="Prochnik S."/>
            <person name="Xin M."/>
            <person name="Ma C."/>
            <person name="Schmutz J."/>
            <person name="Wing R.A."/>
            <person name="Mitchell-Olds T."/>
            <person name="Schumaker K.S."/>
            <person name="Wang X."/>
        </authorList>
    </citation>
    <scope>NUCLEOTIDE SEQUENCE [LARGE SCALE GENOMIC DNA]</scope>
</reference>